<dbReference type="Pfam" id="PF10211">
    <property type="entry name" value="Ax_dynein_light"/>
    <property type="match status" value="1"/>
</dbReference>
<dbReference type="GO" id="GO:0030286">
    <property type="term" value="C:dynein complex"/>
    <property type="evidence" value="ECO:0007669"/>
    <property type="project" value="UniProtKB-KW"/>
</dbReference>
<dbReference type="PANTHER" id="PTHR13183:SF0">
    <property type="entry name" value="AXONEMAL DYNEIN LIGHT INTERMEDIATE POLYPEPTIDE 1"/>
    <property type="match status" value="1"/>
</dbReference>
<reference evidence="5 6" key="1">
    <citation type="submission" date="2020-04" db="EMBL/GenBank/DDBJ databases">
        <authorList>
            <person name="Alioto T."/>
            <person name="Alioto T."/>
            <person name="Gomez Garrido J."/>
        </authorList>
    </citation>
    <scope>NUCLEOTIDE SEQUENCE [LARGE SCALE GENOMIC DNA]</scope>
</reference>
<evidence type="ECO:0000313" key="5">
    <source>
        <dbReference type="EMBL" id="CAB3386323.1"/>
    </source>
</evidence>
<evidence type="ECO:0000256" key="1">
    <source>
        <dbReference type="ARBA" id="ARBA00023017"/>
    </source>
</evidence>
<gene>
    <name evidence="5" type="ORF">CLODIP_2_CD05948</name>
</gene>
<evidence type="ECO:0000256" key="2">
    <source>
        <dbReference type="ARBA" id="ARBA00023054"/>
    </source>
</evidence>
<proteinExistence type="inferred from homology"/>
<protein>
    <submittedName>
        <fullName evidence="5">Uncharacterized protein</fullName>
    </submittedName>
</protein>
<dbReference type="Proteomes" id="UP000494165">
    <property type="component" value="Unassembled WGS sequence"/>
</dbReference>
<keyword evidence="2" id="KW-0175">Coiled coil</keyword>
<evidence type="ECO:0000256" key="3">
    <source>
        <dbReference type="ARBA" id="ARBA00023175"/>
    </source>
</evidence>
<dbReference type="AlphaFoldDB" id="A0A8S1DYV0"/>
<dbReference type="GO" id="GO:0045504">
    <property type="term" value="F:dynein heavy chain binding"/>
    <property type="evidence" value="ECO:0007669"/>
    <property type="project" value="TreeGrafter"/>
</dbReference>
<dbReference type="EMBL" id="CADEPI010000469">
    <property type="protein sequence ID" value="CAB3386323.1"/>
    <property type="molecule type" value="Genomic_DNA"/>
</dbReference>
<comment type="caution">
    <text evidence="5">The sequence shown here is derived from an EMBL/GenBank/DDBJ whole genome shotgun (WGS) entry which is preliminary data.</text>
</comment>
<accession>A0A8S1DYV0</accession>
<keyword evidence="6" id="KW-1185">Reference proteome</keyword>
<dbReference type="PANTHER" id="PTHR13183">
    <property type="entry name" value="AXONEMAL INNER ARM DYNEIN LIGHT CHAIN 28"/>
    <property type="match status" value="1"/>
</dbReference>
<keyword evidence="1" id="KW-0243">Dynein</keyword>
<dbReference type="GO" id="GO:0005930">
    <property type="term" value="C:axoneme"/>
    <property type="evidence" value="ECO:0007669"/>
    <property type="project" value="TreeGrafter"/>
</dbReference>
<name>A0A8S1DYV0_9INSE</name>
<dbReference type="InterPro" id="IPR019347">
    <property type="entry name" value="Axonemal_dynein_light_chain"/>
</dbReference>
<evidence type="ECO:0000313" key="6">
    <source>
        <dbReference type="Proteomes" id="UP000494165"/>
    </source>
</evidence>
<sequence length="243" mass="28042">MSHVLKNIPESLLRYAAPTPVKKPRDKELNKPEEKHDVLYRDIKVGDEVLDILLPPRVFVGDNLDYYVQKVHRAPATEREIERLRIELDRKLFERGARMSGPCVIRRELLLQALDELIREESIACAETGILMAAWRDHCARTLKAYEDLYVSRLAHENQKYLKSAQSKCDLQERLTVLKSEIHDTGEKLRRARARLEFSSKARDEAATKERNKNNQILESLTEITDEGMKALKAKLKSIKTGV</sequence>
<keyword evidence="3" id="KW-0505">Motor protein</keyword>
<comment type="similarity">
    <text evidence="4">Belongs to the inner dynein arm light chain family.</text>
</comment>
<evidence type="ECO:0000256" key="4">
    <source>
        <dbReference type="ARBA" id="ARBA00038114"/>
    </source>
</evidence>
<organism evidence="5 6">
    <name type="scientific">Cloeon dipterum</name>
    <dbReference type="NCBI Taxonomy" id="197152"/>
    <lineage>
        <taxon>Eukaryota</taxon>
        <taxon>Metazoa</taxon>
        <taxon>Ecdysozoa</taxon>
        <taxon>Arthropoda</taxon>
        <taxon>Hexapoda</taxon>
        <taxon>Insecta</taxon>
        <taxon>Pterygota</taxon>
        <taxon>Palaeoptera</taxon>
        <taxon>Ephemeroptera</taxon>
        <taxon>Pisciforma</taxon>
        <taxon>Baetidae</taxon>
        <taxon>Cloeon</taxon>
    </lineage>
</organism>